<evidence type="ECO:0000256" key="1">
    <source>
        <dbReference type="ARBA" id="ARBA00004651"/>
    </source>
</evidence>
<dbReference type="Pfam" id="PF01943">
    <property type="entry name" value="Polysacc_synt"/>
    <property type="match status" value="1"/>
</dbReference>
<dbReference type="InterPro" id="IPR002797">
    <property type="entry name" value="Polysacc_synth"/>
</dbReference>
<keyword evidence="2" id="KW-1003">Cell membrane</keyword>
<proteinExistence type="predicted"/>
<comment type="caution">
    <text evidence="8">The sequence shown here is derived from an EMBL/GenBank/DDBJ whole genome shotgun (WGS) entry which is preliminary data.</text>
</comment>
<feature type="compositionally biased region" description="Acidic residues" evidence="6">
    <location>
        <begin position="1"/>
        <end position="21"/>
    </location>
</feature>
<dbReference type="InterPro" id="IPR050833">
    <property type="entry name" value="Poly_Biosynth_Transport"/>
</dbReference>
<evidence type="ECO:0000256" key="6">
    <source>
        <dbReference type="SAM" id="MobiDB-lite"/>
    </source>
</evidence>
<evidence type="ECO:0000256" key="2">
    <source>
        <dbReference type="ARBA" id="ARBA00022475"/>
    </source>
</evidence>
<feature type="transmembrane region" description="Helical" evidence="7">
    <location>
        <begin position="164"/>
        <end position="186"/>
    </location>
</feature>
<dbReference type="PANTHER" id="PTHR30250">
    <property type="entry name" value="PST FAMILY PREDICTED COLANIC ACID TRANSPORTER"/>
    <property type="match status" value="1"/>
</dbReference>
<evidence type="ECO:0000256" key="4">
    <source>
        <dbReference type="ARBA" id="ARBA00022989"/>
    </source>
</evidence>
<feature type="transmembrane region" description="Helical" evidence="7">
    <location>
        <begin position="122"/>
        <end position="144"/>
    </location>
</feature>
<feature type="region of interest" description="Disordered" evidence="6">
    <location>
        <begin position="1"/>
        <end position="34"/>
    </location>
</feature>
<feature type="transmembrane region" description="Helical" evidence="7">
    <location>
        <begin position="488"/>
        <end position="510"/>
    </location>
</feature>
<keyword evidence="4 7" id="KW-1133">Transmembrane helix</keyword>
<accession>A0AAP2Z1Z0</accession>
<feature type="transmembrane region" description="Helical" evidence="7">
    <location>
        <begin position="376"/>
        <end position="399"/>
    </location>
</feature>
<feature type="transmembrane region" description="Helical" evidence="7">
    <location>
        <begin position="419"/>
        <end position="443"/>
    </location>
</feature>
<sequence>MTADSETIDTDDGVLDEESADDATSTDGSVSADAVSDDERDALLSIAHGAVVTSGGISFERGLSVWIELVLTRGLGPELYGVYAFGWQLVTMLLRFANMGANMTLQRDIPAFADDPDRQRRVLGLSYATTALTVTVMAVSLWLSADWIDDATISHPTFPRALRLFAVLLILIAFIQLHATALKAALSANGEVLLNRILRPGIRLLSAVVAIALGYSVVGVVGVLVVAFGVLAIAAYPATVRVTGIRPSLRGFRSEARHFYDHAIPSALSGIGALLRTRVDVLLIGIFLSATAAGIYNVVLVLVGIAAIPLFAFNQLMPPVASDLYSSGRIGTLNDVYRTVTRLIVTTTIPLVAVLAVFGQDLLAVFGPTFSRGYEVLLVFLVGRFVGNAVGATGILLSMTNNHYPKMVLEWLLAVTNLVLTYLFVLEFGLIGAALGTSVAIAVQNCLQLLLLRRFEGLWPFHLSFLKPIGAGLGMIGVMWLARMALEGALAVGVGTLAGLAVFLALLVAFGVNPRDRLVVDGLVDQYRYVIGAKLAELR</sequence>
<dbReference type="GO" id="GO:0005886">
    <property type="term" value="C:plasma membrane"/>
    <property type="evidence" value="ECO:0007669"/>
    <property type="project" value="UniProtKB-SubCell"/>
</dbReference>
<dbReference type="Proteomes" id="UP001321018">
    <property type="component" value="Unassembled WGS sequence"/>
</dbReference>
<evidence type="ECO:0000256" key="3">
    <source>
        <dbReference type="ARBA" id="ARBA00022692"/>
    </source>
</evidence>
<feature type="transmembrane region" description="Helical" evidence="7">
    <location>
        <begin position="80"/>
        <end position="101"/>
    </location>
</feature>
<name>A0AAP2Z1Z0_9EURY</name>
<gene>
    <name evidence="8" type="ORF">OB960_20500</name>
</gene>
<feature type="transmembrane region" description="Helical" evidence="7">
    <location>
        <begin position="343"/>
        <end position="364"/>
    </location>
</feature>
<organism evidence="8 9">
    <name type="scientific">Natronoglomus mannanivorans</name>
    <dbReference type="NCBI Taxonomy" id="2979990"/>
    <lineage>
        <taxon>Archaea</taxon>
        <taxon>Methanobacteriati</taxon>
        <taxon>Methanobacteriota</taxon>
        <taxon>Stenosarchaea group</taxon>
        <taxon>Halobacteria</taxon>
        <taxon>Halobacteriales</taxon>
        <taxon>Natrialbaceae</taxon>
        <taxon>Natronoglomus</taxon>
    </lineage>
</organism>
<dbReference type="AlphaFoldDB" id="A0AAP2Z1Z0"/>
<dbReference type="RefSeq" id="WP_338005583.1">
    <property type="nucleotide sequence ID" value="NZ_JAOPKA010000018.1"/>
</dbReference>
<keyword evidence="3 7" id="KW-0812">Transmembrane</keyword>
<evidence type="ECO:0000313" key="9">
    <source>
        <dbReference type="Proteomes" id="UP001321018"/>
    </source>
</evidence>
<evidence type="ECO:0000256" key="7">
    <source>
        <dbReference type="SAM" id="Phobius"/>
    </source>
</evidence>
<dbReference type="PANTHER" id="PTHR30250:SF27">
    <property type="entry name" value="POLYSACCHARIDE BIOSYNTHESIS PROTEIN"/>
    <property type="match status" value="1"/>
</dbReference>
<reference evidence="8" key="1">
    <citation type="submission" date="2022-09" db="EMBL/GenBank/DDBJ databases">
        <title>Enrichment on poylsaccharides allowed isolation of novel metabolic and taxonomic groups of Haloarchaea.</title>
        <authorList>
            <person name="Sorokin D.Y."/>
            <person name="Elcheninov A.G."/>
            <person name="Khizhniak T.V."/>
            <person name="Kolganova T.V."/>
            <person name="Kublanov I.V."/>
        </authorList>
    </citation>
    <scope>NUCLEOTIDE SEQUENCE</scope>
    <source>
        <strain evidence="8">AArc-xg1-1</strain>
    </source>
</reference>
<evidence type="ECO:0000256" key="5">
    <source>
        <dbReference type="ARBA" id="ARBA00023136"/>
    </source>
</evidence>
<dbReference type="EMBL" id="JAOPKA010000018">
    <property type="protein sequence ID" value="MCU4743769.1"/>
    <property type="molecule type" value="Genomic_DNA"/>
</dbReference>
<feature type="transmembrane region" description="Helical" evidence="7">
    <location>
        <begin position="282"/>
        <end position="312"/>
    </location>
</feature>
<keyword evidence="5 7" id="KW-0472">Membrane</keyword>
<comment type="subcellular location">
    <subcellularLocation>
        <location evidence="1">Cell membrane</location>
        <topology evidence="1">Multi-pass membrane protein</topology>
    </subcellularLocation>
</comment>
<evidence type="ECO:0000313" key="8">
    <source>
        <dbReference type="EMBL" id="MCU4743769.1"/>
    </source>
</evidence>
<feature type="transmembrane region" description="Helical" evidence="7">
    <location>
        <begin position="464"/>
        <end position="482"/>
    </location>
</feature>
<feature type="transmembrane region" description="Helical" evidence="7">
    <location>
        <begin position="207"/>
        <end position="238"/>
    </location>
</feature>
<protein>
    <submittedName>
        <fullName evidence="8">Lipopolysaccharide biosynthesis protein</fullName>
    </submittedName>
</protein>